<dbReference type="GO" id="GO:0005886">
    <property type="term" value="C:plasma membrane"/>
    <property type="evidence" value="ECO:0007669"/>
    <property type="project" value="UniProtKB-SubCell"/>
</dbReference>
<evidence type="ECO:0000256" key="7">
    <source>
        <dbReference type="RuleBase" id="RU362048"/>
    </source>
</evidence>
<evidence type="ECO:0000313" key="8">
    <source>
        <dbReference type="EMBL" id="MBB6003276.1"/>
    </source>
</evidence>
<dbReference type="RefSeq" id="WP_184133641.1">
    <property type="nucleotide sequence ID" value="NZ_JACHKT010000011.1"/>
</dbReference>
<dbReference type="Pfam" id="PF01914">
    <property type="entry name" value="MarC"/>
    <property type="match status" value="1"/>
</dbReference>
<feature type="transmembrane region" description="Helical" evidence="7">
    <location>
        <begin position="134"/>
        <end position="152"/>
    </location>
</feature>
<keyword evidence="6 7" id="KW-0472">Membrane</keyword>
<proteinExistence type="inferred from homology"/>
<organism evidence="8 9">
    <name type="scientific">Arcicella rosea</name>
    <dbReference type="NCBI Taxonomy" id="502909"/>
    <lineage>
        <taxon>Bacteria</taxon>
        <taxon>Pseudomonadati</taxon>
        <taxon>Bacteroidota</taxon>
        <taxon>Cytophagia</taxon>
        <taxon>Cytophagales</taxon>
        <taxon>Flectobacillaceae</taxon>
        <taxon>Arcicella</taxon>
    </lineage>
</organism>
<sequence>MELNFKEIISVSLILFSVIDILGSIPVIIDIRRKTGDIHAEQATLVSGGIMIGFLYVGKSILNLFGVDINSFAIAGALIIFLIGLEMTLGRNIFKSEETTGGAKAASIVPLAFPVIAGAGTMTTILSLKSQFDEINILVGILLNLVFIYTVLRASQWIENRLGQVGANVLRKVFGVILLAISIKIIKSRIG</sequence>
<protein>
    <recommendedName>
        <fullName evidence="7">UPF0056 membrane protein</fullName>
    </recommendedName>
</protein>
<gene>
    <name evidence="8" type="ORF">HNP25_001929</name>
</gene>
<evidence type="ECO:0000256" key="1">
    <source>
        <dbReference type="ARBA" id="ARBA00004651"/>
    </source>
</evidence>
<feature type="transmembrane region" description="Helical" evidence="7">
    <location>
        <begin position="106"/>
        <end position="128"/>
    </location>
</feature>
<dbReference type="NCBIfam" id="TIGR00427">
    <property type="entry name" value="NAAT family transporter"/>
    <property type="match status" value="1"/>
</dbReference>
<reference evidence="8 9" key="1">
    <citation type="submission" date="2020-08" db="EMBL/GenBank/DDBJ databases">
        <title>Functional genomics of gut bacteria from endangered species of beetles.</title>
        <authorList>
            <person name="Carlos-Shanley C."/>
        </authorList>
    </citation>
    <scope>NUCLEOTIDE SEQUENCE [LARGE SCALE GENOMIC DNA]</scope>
    <source>
        <strain evidence="8 9">S00070</strain>
    </source>
</reference>
<feature type="transmembrane region" description="Helical" evidence="7">
    <location>
        <begin position="12"/>
        <end position="31"/>
    </location>
</feature>
<dbReference type="PANTHER" id="PTHR33508:SF1">
    <property type="entry name" value="UPF0056 MEMBRANE PROTEIN YHCE"/>
    <property type="match status" value="1"/>
</dbReference>
<name>A0A841EK11_9BACT</name>
<feature type="transmembrane region" description="Helical" evidence="7">
    <location>
        <begin position="72"/>
        <end position="94"/>
    </location>
</feature>
<keyword evidence="5 7" id="KW-1133">Transmembrane helix</keyword>
<comment type="similarity">
    <text evidence="2 7">Belongs to the UPF0056 (MarC) family.</text>
</comment>
<evidence type="ECO:0000256" key="5">
    <source>
        <dbReference type="ARBA" id="ARBA00022989"/>
    </source>
</evidence>
<dbReference type="Proteomes" id="UP000524404">
    <property type="component" value="Unassembled WGS sequence"/>
</dbReference>
<feature type="transmembrane region" description="Helical" evidence="7">
    <location>
        <begin position="43"/>
        <end position="66"/>
    </location>
</feature>
<accession>A0A841EK11</accession>
<comment type="caution">
    <text evidence="8">The sequence shown here is derived from an EMBL/GenBank/DDBJ whole genome shotgun (WGS) entry which is preliminary data.</text>
</comment>
<evidence type="ECO:0000313" key="9">
    <source>
        <dbReference type="Proteomes" id="UP000524404"/>
    </source>
</evidence>
<keyword evidence="3" id="KW-1003">Cell membrane</keyword>
<dbReference type="InterPro" id="IPR002771">
    <property type="entry name" value="Multi_antbiot-R_MarC"/>
</dbReference>
<evidence type="ECO:0000256" key="6">
    <source>
        <dbReference type="ARBA" id="ARBA00023136"/>
    </source>
</evidence>
<evidence type="ECO:0000256" key="3">
    <source>
        <dbReference type="ARBA" id="ARBA00022475"/>
    </source>
</evidence>
<dbReference type="EMBL" id="JACHKT010000011">
    <property type="protein sequence ID" value="MBB6003276.1"/>
    <property type="molecule type" value="Genomic_DNA"/>
</dbReference>
<dbReference type="PANTHER" id="PTHR33508">
    <property type="entry name" value="UPF0056 MEMBRANE PROTEIN YHCE"/>
    <property type="match status" value="1"/>
</dbReference>
<evidence type="ECO:0000256" key="2">
    <source>
        <dbReference type="ARBA" id="ARBA00009784"/>
    </source>
</evidence>
<dbReference type="AlphaFoldDB" id="A0A841EK11"/>
<keyword evidence="9" id="KW-1185">Reference proteome</keyword>
<evidence type="ECO:0000256" key="4">
    <source>
        <dbReference type="ARBA" id="ARBA00022692"/>
    </source>
</evidence>
<comment type="subcellular location">
    <subcellularLocation>
        <location evidence="1 7">Cell membrane</location>
        <topology evidence="1 7">Multi-pass membrane protein</topology>
    </subcellularLocation>
</comment>
<keyword evidence="4 7" id="KW-0812">Transmembrane</keyword>
<feature type="transmembrane region" description="Helical" evidence="7">
    <location>
        <begin position="173"/>
        <end position="190"/>
    </location>
</feature>